<dbReference type="Proteomes" id="UP000318693">
    <property type="component" value="Unassembled WGS sequence"/>
</dbReference>
<evidence type="ECO:0000256" key="9">
    <source>
        <dbReference type="ARBA" id="ARBA00023204"/>
    </source>
</evidence>
<keyword evidence="3" id="KW-0479">Metal-binding</keyword>
<evidence type="ECO:0000313" key="18">
    <source>
        <dbReference type="Proteomes" id="UP000318693"/>
    </source>
</evidence>
<dbReference type="Gene3D" id="3.20.190.10">
    <property type="entry name" value="MutM-like, N-terminal"/>
    <property type="match status" value="1"/>
</dbReference>
<dbReference type="EMBL" id="VJXR01000050">
    <property type="protein sequence ID" value="TRW44214.1"/>
    <property type="molecule type" value="Genomic_DNA"/>
</dbReference>
<dbReference type="Pfam" id="PF01149">
    <property type="entry name" value="Fapy_DNA_glyco"/>
    <property type="match status" value="1"/>
</dbReference>
<evidence type="ECO:0000259" key="16">
    <source>
        <dbReference type="PROSITE" id="PS51068"/>
    </source>
</evidence>
<comment type="caution">
    <text evidence="17">The sequence shown here is derived from an EMBL/GenBank/DDBJ whole genome shotgun (WGS) entry which is preliminary data.</text>
</comment>
<dbReference type="GO" id="GO:0000703">
    <property type="term" value="F:oxidized pyrimidine nucleobase lesion DNA N-glycosylase activity"/>
    <property type="evidence" value="ECO:0007669"/>
    <property type="project" value="TreeGrafter"/>
</dbReference>
<keyword evidence="10" id="KW-0456">Lyase</keyword>
<keyword evidence="12" id="KW-0326">Glycosidase</keyword>
<organism evidence="17 18">
    <name type="scientific">Georgenia yuyongxinii</name>
    <dbReference type="NCBI Taxonomy" id="2589797"/>
    <lineage>
        <taxon>Bacteria</taxon>
        <taxon>Bacillati</taxon>
        <taxon>Actinomycetota</taxon>
        <taxon>Actinomycetes</taxon>
        <taxon>Micrococcales</taxon>
        <taxon>Bogoriellaceae</taxon>
        <taxon>Georgenia</taxon>
    </lineage>
</organism>
<dbReference type="PROSITE" id="PS51068">
    <property type="entry name" value="FPG_CAT"/>
    <property type="match status" value="1"/>
</dbReference>
<evidence type="ECO:0000256" key="14">
    <source>
        <dbReference type="SAM" id="MobiDB-lite"/>
    </source>
</evidence>
<dbReference type="SMART" id="SM00898">
    <property type="entry name" value="Fapy_DNA_glyco"/>
    <property type="match status" value="1"/>
</dbReference>
<dbReference type="CDD" id="cd08971">
    <property type="entry name" value="AcNei2_N"/>
    <property type="match status" value="1"/>
</dbReference>
<dbReference type="RefSeq" id="WP_143419187.1">
    <property type="nucleotide sequence ID" value="NZ_VJXR01000050.1"/>
</dbReference>
<feature type="domain" description="FPG-type" evidence="15">
    <location>
        <begin position="225"/>
        <end position="263"/>
    </location>
</feature>
<accession>A0A552WNE4</accession>
<evidence type="ECO:0000313" key="17">
    <source>
        <dbReference type="EMBL" id="TRW44214.1"/>
    </source>
</evidence>
<dbReference type="PANTHER" id="PTHR42697:SF1">
    <property type="entry name" value="ENDONUCLEASE 8"/>
    <property type="match status" value="1"/>
</dbReference>
<dbReference type="InterPro" id="IPR044090">
    <property type="entry name" value="Nei2_N"/>
</dbReference>
<keyword evidence="6" id="KW-0378">Hydrolase</keyword>
<feature type="region of interest" description="Disordered" evidence="14">
    <location>
        <begin position="211"/>
        <end position="233"/>
    </location>
</feature>
<gene>
    <name evidence="17" type="ORF">FJ693_14465</name>
</gene>
<feature type="domain" description="Formamidopyrimidine-DNA glycosylase catalytic" evidence="16">
    <location>
        <begin position="2"/>
        <end position="96"/>
    </location>
</feature>
<keyword evidence="7" id="KW-0862">Zinc</keyword>
<evidence type="ECO:0000256" key="1">
    <source>
        <dbReference type="ARBA" id="ARBA00009409"/>
    </source>
</evidence>
<evidence type="ECO:0000256" key="11">
    <source>
        <dbReference type="ARBA" id="ARBA00023268"/>
    </source>
</evidence>
<dbReference type="InterPro" id="IPR012319">
    <property type="entry name" value="FPG_cat"/>
</dbReference>
<keyword evidence="5 13" id="KW-0863">Zinc-finger</keyword>
<dbReference type="InterPro" id="IPR010979">
    <property type="entry name" value="Ribosomal_uS13-like_H2TH"/>
</dbReference>
<dbReference type="InterPro" id="IPR000214">
    <property type="entry name" value="Znf_DNA_glyclase/AP_lyase"/>
</dbReference>
<dbReference type="GO" id="GO:0006284">
    <property type="term" value="P:base-excision repair"/>
    <property type="evidence" value="ECO:0007669"/>
    <property type="project" value="InterPro"/>
</dbReference>
<evidence type="ECO:0000256" key="5">
    <source>
        <dbReference type="ARBA" id="ARBA00022771"/>
    </source>
</evidence>
<evidence type="ECO:0000256" key="10">
    <source>
        <dbReference type="ARBA" id="ARBA00023239"/>
    </source>
</evidence>
<dbReference type="SUPFAM" id="SSF46946">
    <property type="entry name" value="S13-like H2TH domain"/>
    <property type="match status" value="1"/>
</dbReference>
<evidence type="ECO:0000256" key="7">
    <source>
        <dbReference type="ARBA" id="ARBA00022833"/>
    </source>
</evidence>
<dbReference type="Pfam" id="PF06831">
    <property type="entry name" value="H2TH"/>
    <property type="match status" value="1"/>
</dbReference>
<dbReference type="AlphaFoldDB" id="A0A552WNE4"/>
<dbReference type="GO" id="GO:0003684">
    <property type="term" value="F:damaged DNA binding"/>
    <property type="evidence" value="ECO:0007669"/>
    <property type="project" value="InterPro"/>
</dbReference>
<keyword evidence="8" id="KW-0238">DNA-binding</keyword>
<evidence type="ECO:0000256" key="12">
    <source>
        <dbReference type="ARBA" id="ARBA00023295"/>
    </source>
</evidence>
<dbReference type="Gene3D" id="1.10.8.50">
    <property type="match status" value="1"/>
</dbReference>
<dbReference type="PROSITE" id="PS51066">
    <property type="entry name" value="ZF_FPG_2"/>
    <property type="match status" value="1"/>
</dbReference>
<keyword evidence="18" id="KW-1185">Reference proteome</keyword>
<sequence>MPEGDVVLRVARRLDAALAGQVLTRGELRWPTLGGVDLAGAGVLGHGTHGKHLLTRLDDGRTLHTHLRMDGLWRVHPTADLAAGVSRADRSHRVRAVLGTRQWTCLGIDLGMMDLVATAEEDRLLGHLGPDVLAPDLDVAAAAARILAQGERGIGEVLLDQTVVAGLGTIYMAESLWAHRASPWAPAGGLGPTARDLVTTARRLMLRSAAARVPTATGDTRRNTNVHGRERRSCPRCGTPIRRAEVGRPPTARRVYWCPRCQPGQPPT</sequence>
<dbReference type="InterPro" id="IPR015886">
    <property type="entry name" value="H2TH_FPG"/>
</dbReference>
<evidence type="ECO:0000256" key="13">
    <source>
        <dbReference type="PROSITE-ProRule" id="PRU00391"/>
    </source>
</evidence>
<protein>
    <recommendedName>
        <fullName evidence="2">DNA-(apurinic or apyrimidinic site) lyase</fullName>
        <ecNumber evidence="2">4.2.99.18</ecNumber>
    </recommendedName>
</protein>
<dbReference type="GO" id="GO:0140078">
    <property type="term" value="F:class I DNA-(apurinic or apyrimidinic site) endonuclease activity"/>
    <property type="evidence" value="ECO:0007669"/>
    <property type="project" value="UniProtKB-EC"/>
</dbReference>
<keyword evidence="9" id="KW-0234">DNA repair</keyword>
<dbReference type="PANTHER" id="PTHR42697">
    <property type="entry name" value="ENDONUCLEASE 8"/>
    <property type="match status" value="1"/>
</dbReference>
<dbReference type="InterPro" id="IPR035937">
    <property type="entry name" value="FPG_N"/>
</dbReference>
<dbReference type="GO" id="GO:0008270">
    <property type="term" value="F:zinc ion binding"/>
    <property type="evidence" value="ECO:0007669"/>
    <property type="project" value="UniProtKB-KW"/>
</dbReference>
<evidence type="ECO:0000256" key="2">
    <source>
        <dbReference type="ARBA" id="ARBA00012720"/>
    </source>
</evidence>
<feature type="compositionally biased region" description="Basic and acidic residues" evidence="14">
    <location>
        <begin position="219"/>
        <end position="233"/>
    </location>
</feature>
<proteinExistence type="inferred from homology"/>
<dbReference type="EC" id="4.2.99.18" evidence="2"/>
<dbReference type="SUPFAM" id="SSF57716">
    <property type="entry name" value="Glucocorticoid receptor-like (DNA-binding domain)"/>
    <property type="match status" value="1"/>
</dbReference>
<dbReference type="SUPFAM" id="SSF81624">
    <property type="entry name" value="N-terminal domain of MutM-like DNA repair proteins"/>
    <property type="match status" value="1"/>
</dbReference>
<evidence type="ECO:0000256" key="6">
    <source>
        <dbReference type="ARBA" id="ARBA00022801"/>
    </source>
</evidence>
<keyword evidence="4" id="KW-0227">DNA damage</keyword>
<evidence type="ECO:0000256" key="4">
    <source>
        <dbReference type="ARBA" id="ARBA00022763"/>
    </source>
</evidence>
<evidence type="ECO:0000256" key="8">
    <source>
        <dbReference type="ARBA" id="ARBA00023125"/>
    </source>
</evidence>
<comment type="similarity">
    <text evidence="1">Belongs to the FPG family.</text>
</comment>
<dbReference type="SMART" id="SM01232">
    <property type="entry name" value="H2TH"/>
    <property type="match status" value="1"/>
</dbReference>
<reference evidence="17 18" key="1">
    <citation type="submission" date="2019-07" db="EMBL/GenBank/DDBJ databases">
        <title>Georgenia wutianyii sp. nov. and Georgenia *** sp. nov. isolated from plateau pika (Ochotona curzoniae) in the Qinghai-Tibet plateau of China.</title>
        <authorList>
            <person name="Tian Z."/>
        </authorList>
    </citation>
    <scope>NUCLEOTIDE SEQUENCE [LARGE SCALE GENOMIC DNA]</scope>
    <source>
        <strain evidence="17 18">Z446</strain>
    </source>
</reference>
<keyword evidence="11" id="KW-0511">Multifunctional enzyme</keyword>
<evidence type="ECO:0000259" key="15">
    <source>
        <dbReference type="PROSITE" id="PS51066"/>
    </source>
</evidence>
<name>A0A552WNE4_9MICO</name>
<evidence type="ECO:0000256" key="3">
    <source>
        <dbReference type="ARBA" id="ARBA00022723"/>
    </source>
</evidence>